<dbReference type="EMBL" id="DRMH01000128">
    <property type="protein sequence ID" value="HFC98626.1"/>
    <property type="molecule type" value="Genomic_DNA"/>
</dbReference>
<dbReference type="PANTHER" id="PTHR34825:SF1">
    <property type="entry name" value="AAA-ATPASE-LIKE DOMAIN-CONTAINING PROTEIN"/>
    <property type="match status" value="1"/>
</dbReference>
<evidence type="ECO:0000259" key="1">
    <source>
        <dbReference type="Pfam" id="PF09820"/>
    </source>
</evidence>
<dbReference type="PANTHER" id="PTHR34825">
    <property type="entry name" value="CONSERVED PROTEIN, WITH A WEAK D-GALACTARATE DEHYDRATASE/ALTRONATE HYDROLASE DOMAIN"/>
    <property type="match status" value="1"/>
</dbReference>
<name>A0A7C3H257_9BACT</name>
<dbReference type="Gene3D" id="3.40.50.300">
    <property type="entry name" value="P-loop containing nucleotide triphosphate hydrolases"/>
    <property type="match status" value="1"/>
</dbReference>
<dbReference type="InterPro" id="IPR027417">
    <property type="entry name" value="P-loop_NTPase"/>
</dbReference>
<evidence type="ECO:0000313" key="2">
    <source>
        <dbReference type="EMBL" id="HFC98626.1"/>
    </source>
</evidence>
<dbReference type="Pfam" id="PF08011">
    <property type="entry name" value="PDDEXK_9"/>
    <property type="match status" value="1"/>
</dbReference>
<dbReference type="Pfam" id="PF09820">
    <property type="entry name" value="AAA-ATPase_like"/>
    <property type="match status" value="1"/>
</dbReference>
<dbReference type="SUPFAM" id="SSF52540">
    <property type="entry name" value="P-loop containing nucleoside triphosphate hydrolases"/>
    <property type="match status" value="1"/>
</dbReference>
<protein>
    <recommendedName>
        <fullName evidence="1">AAA-ATPase-like domain-containing protein</fullName>
    </recommendedName>
</protein>
<feature type="domain" description="AAA-ATPase-like" evidence="1">
    <location>
        <begin position="5"/>
        <end position="201"/>
    </location>
</feature>
<dbReference type="InterPro" id="IPR018631">
    <property type="entry name" value="AAA-ATPase-like_dom"/>
</dbReference>
<proteinExistence type="predicted"/>
<sequence length="513" mass="61132">MKKLPVGIQSFEVIRSENYYYVDKTPFVKKLVDEGKFYFLARPRRFGKSLFLDTLRQAFLARRELFEGLYLENHWDWSTRYPVIHISFGAGVHKSVEELTETQNILLKDHAENYGIKLENRFVKDRFLELIKKLYHKYNCPVVILIDEYDKPILDNIENRELAIEIRENLKNLYSVLKDADPFLKLVFITGVSKFSKVSLFSGLNNLEDLTLHPDYSTICGYTQEELESIFADRLKDFNLEEIRRWYNGYNFLGPPVYNPFDILLCLKSKLFRPYWFETGTPSFLIKLLYEKRFFLPELEDLEVGESLIASFDVDYIEPEPLLFQTGYLTIKEVRRRGPRTVYRLSYPNLEVKMSFNDHLLNWYTRVPAEKERLLDRVFLSLEKNDLEGLHRAFHSFFASIPHDWYRKSEIQNYEGYYASIFYAYFSALGLEVKVEEPTSHGRLDMAVTFEDRCYLFEFKVVELEPDGRALETLKARRYHEKYLDRFREVYLIGVEFSRTDRNIVSFAWEKVK</sequence>
<dbReference type="InterPro" id="IPR012547">
    <property type="entry name" value="PDDEXK_9"/>
</dbReference>
<organism evidence="2">
    <name type="scientific">Thermosulfurimonas dismutans</name>
    <dbReference type="NCBI Taxonomy" id="999894"/>
    <lineage>
        <taxon>Bacteria</taxon>
        <taxon>Pseudomonadati</taxon>
        <taxon>Thermodesulfobacteriota</taxon>
        <taxon>Thermodesulfobacteria</taxon>
        <taxon>Thermodesulfobacteriales</taxon>
        <taxon>Thermodesulfobacteriaceae</taxon>
        <taxon>Thermosulfurimonas</taxon>
    </lineage>
</organism>
<comment type="caution">
    <text evidence="2">The sequence shown here is derived from an EMBL/GenBank/DDBJ whole genome shotgun (WGS) entry which is preliminary data.</text>
</comment>
<dbReference type="Proteomes" id="UP000886043">
    <property type="component" value="Unassembled WGS sequence"/>
</dbReference>
<dbReference type="AlphaFoldDB" id="A0A7C3H257"/>
<gene>
    <name evidence="2" type="ORF">ENJ40_09280</name>
</gene>
<accession>A0A7C3H257</accession>
<reference evidence="2" key="1">
    <citation type="journal article" date="2020" name="mSystems">
        <title>Genome- and Community-Level Interaction Insights into Carbon Utilization and Element Cycling Functions of Hydrothermarchaeota in Hydrothermal Sediment.</title>
        <authorList>
            <person name="Zhou Z."/>
            <person name="Liu Y."/>
            <person name="Xu W."/>
            <person name="Pan J."/>
            <person name="Luo Z.H."/>
            <person name="Li M."/>
        </authorList>
    </citation>
    <scope>NUCLEOTIDE SEQUENCE [LARGE SCALE GENOMIC DNA]</scope>
    <source>
        <strain evidence="2">HyVt-483</strain>
    </source>
</reference>